<dbReference type="InterPro" id="IPR002293">
    <property type="entry name" value="AA/rel_permease1"/>
</dbReference>
<evidence type="ECO:0000256" key="1">
    <source>
        <dbReference type="ARBA" id="ARBA00004141"/>
    </source>
</evidence>
<keyword evidence="8" id="KW-1185">Reference proteome</keyword>
<evidence type="ECO:0000256" key="5">
    <source>
        <dbReference type="SAM" id="MobiDB-lite"/>
    </source>
</evidence>
<organism evidence="7 8">
    <name type="scientific">Phytophthora lilii</name>
    <dbReference type="NCBI Taxonomy" id="2077276"/>
    <lineage>
        <taxon>Eukaryota</taxon>
        <taxon>Sar</taxon>
        <taxon>Stramenopiles</taxon>
        <taxon>Oomycota</taxon>
        <taxon>Peronosporomycetes</taxon>
        <taxon>Peronosporales</taxon>
        <taxon>Peronosporaceae</taxon>
        <taxon>Phytophthora</taxon>
    </lineage>
</organism>
<keyword evidence="4 6" id="KW-0472">Membrane</keyword>
<feature type="transmembrane region" description="Helical" evidence="6">
    <location>
        <begin position="55"/>
        <end position="75"/>
    </location>
</feature>
<dbReference type="Proteomes" id="UP001165083">
    <property type="component" value="Unassembled WGS sequence"/>
</dbReference>
<sequence>MVLAKMRSVVVSSNKIAQVPPSGDHDPSSDKEQGSRDPQAAAAGPAVAIAPTSFIIAYFLIGIGYLLLTCCIAEINGALPFAGGAYGLARCTLGFYPAFMIGCCDTTEYIVYVSVSVITFAELMVEAAPSLEPYHPLIWTLFYVAALLITIKGDRVFWTINYVLGVLSLVFLLLFCFGSLPYVTLVNTLRCPNLSLLEVSEGLC</sequence>
<keyword evidence="3 6" id="KW-1133">Transmembrane helix</keyword>
<evidence type="ECO:0000256" key="6">
    <source>
        <dbReference type="SAM" id="Phobius"/>
    </source>
</evidence>
<reference evidence="7" key="1">
    <citation type="submission" date="2023-04" db="EMBL/GenBank/DDBJ databases">
        <title>Phytophthora lilii NBRC 32176.</title>
        <authorList>
            <person name="Ichikawa N."/>
            <person name="Sato H."/>
            <person name="Tonouchi N."/>
        </authorList>
    </citation>
    <scope>NUCLEOTIDE SEQUENCE</scope>
    <source>
        <strain evidence="7">NBRC 32176</strain>
    </source>
</reference>
<gene>
    <name evidence="7" type="ORF">Plil01_001161100</name>
</gene>
<dbReference type="GO" id="GO:0022857">
    <property type="term" value="F:transmembrane transporter activity"/>
    <property type="evidence" value="ECO:0007669"/>
    <property type="project" value="InterPro"/>
</dbReference>
<protein>
    <submittedName>
        <fullName evidence="7">Unnamed protein product</fullName>
    </submittedName>
</protein>
<comment type="subcellular location">
    <subcellularLocation>
        <location evidence="1">Membrane</location>
        <topology evidence="1">Multi-pass membrane protein</topology>
    </subcellularLocation>
</comment>
<accession>A0A9W6U7D7</accession>
<dbReference type="OrthoDB" id="165722at2759"/>
<evidence type="ECO:0000256" key="4">
    <source>
        <dbReference type="ARBA" id="ARBA00023136"/>
    </source>
</evidence>
<feature type="transmembrane region" description="Helical" evidence="6">
    <location>
        <begin position="81"/>
        <end position="102"/>
    </location>
</feature>
<dbReference type="GO" id="GO:0016020">
    <property type="term" value="C:membrane"/>
    <property type="evidence" value="ECO:0007669"/>
    <property type="project" value="UniProtKB-SubCell"/>
</dbReference>
<evidence type="ECO:0000256" key="3">
    <source>
        <dbReference type="ARBA" id="ARBA00022989"/>
    </source>
</evidence>
<feature type="region of interest" description="Disordered" evidence="5">
    <location>
        <begin position="17"/>
        <end position="38"/>
    </location>
</feature>
<name>A0A9W6U7D7_9STRA</name>
<evidence type="ECO:0000313" key="7">
    <source>
        <dbReference type="EMBL" id="GMF27710.1"/>
    </source>
</evidence>
<feature type="compositionally biased region" description="Basic and acidic residues" evidence="5">
    <location>
        <begin position="23"/>
        <end position="35"/>
    </location>
</feature>
<keyword evidence="2 6" id="KW-0812">Transmembrane</keyword>
<proteinExistence type="predicted"/>
<comment type="caution">
    <text evidence="7">The sequence shown here is derived from an EMBL/GenBank/DDBJ whole genome shotgun (WGS) entry which is preliminary data.</text>
</comment>
<feature type="transmembrane region" description="Helical" evidence="6">
    <location>
        <begin position="163"/>
        <end position="183"/>
    </location>
</feature>
<feature type="transmembrane region" description="Helical" evidence="6">
    <location>
        <begin position="134"/>
        <end position="151"/>
    </location>
</feature>
<evidence type="ECO:0000313" key="8">
    <source>
        <dbReference type="Proteomes" id="UP001165083"/>
    </source>
</evidence>
<evidence type="ECO:0000256" key="2">
    <source>
        <dbReference type="ARBA" id="ARBA00022692"/>
    </source>
</evidence>
<dbReference type="Gene3D" id="1.20.1740.10">
    <property type="entry name" value="Amino acid/polyamine transporter I"/>
    <property type="match status" value="1"/>
</dbReference>
<feature type="transmembrane region" description="Helical" evidence="6">
    <location>
        <begin position="109"/>
        <end position="128"/>
    </location>
</feature>
<dbReference type="EMBL" id="BSXW01000673">
    <property type="protein sequence ID" value="GMF27710.1"/>
    <property type="molecule type" value="Genomic_DNA"/>
</dbReference>
<dbReference type="Pfam" id="PF13520">
    <property type="entry name" value="AA_permease_2"/>
    <property type="match status" value="1"/>
</dbReference>
<dbReference type="AlphaFoldDB" id="A0A9W6U7D7"/>